<evidence type="ECO:0000313" key="2">
    <source>
        <dbReference type="Proteomes" id="UP000015103"/>
    </source>
</evidence>
<sequence length="768" mass="88850">MDLTNLLTEQGASAELIANSWWTVYRVNAEDAFILLTELMFQAGGWVDYKYRMYGFPSAEKFKDLKEYGPVSLHPLIMDNEDFQIVYRQFVASIAECDRCRILYDQQFFAHVGTMFEVMSCGKWDAFRLVAFITGKQLWNCLEKEFIQRKYIPSQHWQLLLKEHSAPFLYMDIEMNQAEIECMIAQLYEPVDTSIALLAGKLFSTSNIVSFADDAPGHIIGSEDLLVDSVYIHIYKFLNWADWLQVESDSPRDSAENVLTLLCAYVRKATTNYTPKMRMKKVVEALGKKNEIYDVRREFTRVFAAAWLEIASHNKVRISAPHKLAKLVQYFDGSIEPKIMKEIAYILCGLHCCTSESVVSDECCKSLEHLFNLVSENNNCEDKEFNDAVKLLVQSLARISQQDFIMMLTTYPAFMSHSELALPHNTLIMKKMLSVCQWLTFDDTELWDFAMEKLISVYVLPLTQNLVQTLLTLLFQMVMKSANQLLGVQNEFTQNTNDALKKIWRISMNNCVNKFVLRALHYKIEARHFLSRRYNSSLRSTLTSFDSDEIIALLSYALEFMEYTQCNKHFHSDANIRCCCFAITRICNLISRGFLDIQNCLSPFIKLIGKNIVHDEIIIRTLYDYSCLFPHKWENVSITIFNSLISLLDDTLIKYITPDSANEEYENALLWTPVQNLIEMLSEYRFKKPVVRTACLKLHIHIINCALGPSGHPSILRLLYAFKHLLGTEDLPFVSIYLQQYHSCEAKTKNLEEIQAYLKHLNKLSSTK</sequence>
<dbReference type="VEuPathDB" id="VectorBase:RPRC007131"/>
<dbReference type="AlphaFoldDB" id="T1HSW1"/>
<dbReference type="HOGENOM" id="CLU_363818_0_0_1"/>
<keyword evidence="2" id="KW-1185">Reference proteome</keyword>
<protein>
    <submittedName>
        <fullName evidence="1">Uncharacterized protein</fullName>
    </submittedName>
</protein>
<dbReference type="OMA" id="FAITRIC"/>
<evidence type="ECO:0000313" key="1">
    <source>
        <dbReference type="EnsemblMetazoa" id="RPRC007131-PA"/>
    </source>
</evidence>
<dbReference type="EMBL" id="ACPB03003915">
    <property type="status" value="NOT_ANNOTATED_CDS"/>
    <property type="molecule type" value="Genomic_DNA"/>
</dbReference>
<name>T1HSW1_RHOPR</name>
<organism evidence="1 2">
    <name type="scientific">Rhodnius prolixus</name>
    <name type="common">Triatomid bug</name>
    <dbReference type="NCBI Taxonomy" id="13249"/>
    <lineage>
        <taxon>Eukaryota</taxon>
        <taxon>Metazoa</taxon>
        <taxon>Ecdysozoa</taxon>
        <taxon>Arthropoda</taxon>
        <taxon>Hexapoda</taxon>
        <taxon>Insecta</taxon>
        <taxon>Pterygota</taxon>
        <taxon>Neoptera</taxon>
        <taxon>Paraneoptera</taxon>
        <taxon>Hemiptera</taxon>
        <taxon>Heteroptera</taxon>
        <taxon>Panheteroptera</taxon>
        <taxon>Cimicomorpha</taxon>
        <taxon>Reduviidae</taxon>
        <taxon>Triatominae</taxon>
        <taxon>Rhodnius</taxon>
    </lineage>
</organism>
<reference evidence="1" key="1">
    <citation type="submission" date="2015-05" db="UniProtKB">
        <authorList>
            <consortium name="EnsemblMetazoa"/>
        </authorList>
    </citation>
    <scope>IDENTIFICATION</scope>
</reference>
<dbReference type="EnsemblMetazoa" id="RPRC007131-RA">
    <property type="protein sequence ID" value="RPRC007131-PA"/>
    <property type="gene ID" value="RPRC007131"/>
</dbReference>
<accession>T1HSW1</accession>
<dbReference type="InParanoid" id="T1HSW1"/>
<dbReference type="Proteomes" id="UP000015103">
    <property type="component" value="Unassembled WGS sequence"/>
</dbReference>
<proteinExistence type="predicted"/>